<gene>
    <name evidence="1" type="ORF">LCGC14_0258390</name>
</gene>
<dbReference type="EMBL" id="LAZR01000138">
    <property type="protein sequence ID" value="KKN87384.1"/>
    <property type="molecule type" value="Genomic_DNA"/>
</dbReference>
<protein>
    <submittedName>
        <fullName evidence="1">Uncharacterized protein</fullName>
    </submittedName>
</protein>
<sequence>MDRPPPLSVLEGENRRAHRLPNGATIMIKGVGIYRGDDPLGRHIAPSLVLYGWPPGSDPGTDPYTYQRCWDIKTRRPWSDWKEFRFTRGRGTLANLAAEKE</sequence>
<accession>A0A0F9U708</accession>
<name>A0A0F9U708_9ZZZZ</name>
<organism evidence="1">
    <name type="scientific">marine sediment metagenome</name>
    <dbReference type="NCBI Taxonomy" id="412755"/>
    <lineage>
        <taxon>unclassified sequences</taxon>
        <taxon>metagenomes</taxon>
        <taxon>ecological metagenomes</taxon>
    </lineage>
</organism>
<comment type="caution">
    <text evidence="1">The sequence shown here is derived from an EMBL/GenBank/DDBJ whole genome shotgun (WGS) entry which is preliminary data.</text>
</comment>
<proteinExistence type="predicted"/>
<reference evidence="1" key="1">
    <citation type="journal article" date="2015" name="Nature">
        <title>Complex archaea that bridge the gap between prokaryotes and eukaryotes.</title>
        <authorList>
            <person name="Spang A."/>
            <person name="Saw J.H."/>
            <person name="Jorgensen S.L."/>
            <person name="Zaremba-Niedzwiedzka K."/>
            <person name="Martijn J."/>
            <person name="Lind A.E."/>
            <person name="van Eijk R."/>
            <person name="Schleper C."/>
            <person name="Guy L."/>
            <person name="Ettema T.J."/>
        </authorList>
    </citation>
    <scope>NUCLEOTIDE SEQUENCE</scope>
</reference>
<dbReference type="AlphaFoldDB" id="A0A0F9U708"/>
<evidence type="ECO:0000313" key="1">
    <source>
        <dbReference type="EMBL" id="KKN87384.1"/>
    </source>
</evidence>